<dbReference type="EMBL" id="LECW02000003">
    <property type="protein sequence ID" value="KRT95446.1"/>
    <property type="molecule type" value="Genomic_DNA"/>
</dbReference>
<accession>A0A0J6H359</accession>
<comment type="caution">
    <text evidence="1">The sequence shown here is derived from an EMBL/GenBank/DDBJ whole genome shotgun (WGS) entry which is preliminary data.</text>
</comment>
<name>A0A0J6H359_9BACI</name>
<dbReference type="AlphaFoldDB" id="A0A0J6H359"/>
<evidence type="ECO:0000313" key="1">
    <source>
        <dbReference type="EMBL" id="KRT95446.1"/>
    </source>
</evidence>
<reference evidence="1 2" key="1">
    <citation type="journal article" date="2015" name="Int. J. Syst. Evol. Microbiol.">
        <title>Bacillus glycinifermentans sp. nov., isolated from fermented soybean paste.</title>
        <authorList>
            <person name="Kim S.J."/>
            <person name="Dunlap C.A."/>
            <person name="Kwon S.W."/>
            <person name="Rooney A.P."/>
        </authorList>
    </citation>
    <scope>NUCLEOTIDE SEQUENCE [LARGE SCALE GENOMIC DNA]</scope>
    <source>
        <strain evidence="1 2">GO-13</strain>
    </source>
</reference>
<dbReference type="Proteomes" id="UP000036168">
    <property type="component" value="Unassembled WGS sequence"/>
</dbReference>
<proteinExistence type="predicted"/>
<accession>A0A0J6EC28</accession>
<dbReference type="PATRIC" id="fig|1664069.3.peg.633"/>
<gene>
    <name evidence="1" type="ORF">AB447_209610</name>
</gene>
<protein>
    <submittedName>
        <fullName evidence="1">Uncharacterized protein</fullName>
    </submittedName>
</protein>
<sequence>MFKDWEPEELSEAEHLLMVWLCNGKSMNTNSEIFHDLLQRYNLDEFKFLAGLKAKKLVYKDRENKLRLLTDECVVGIKEGKLYAGENRDGRMERWLLK</sequence>
<organism evidence="1 2">
    <name type="scientific">Bacillus glycinifermentans</name>
    <dbReference type="NCBI Taxonomy" id="1664069"/>
    <lineage>
        <taxon>Bacteria</taxon>
        <taxon>Bacillati</taxon>
        <taxon>Bacillota</taxon>
        <taxon>Bacilli</taxon>
        <taxon>Bacillales</taxon>
        <taxon>Bacillaceae</taxon>
        <taxon>Bacillus</taxon>
    </lineage>
</organism>
<evidence type="ECO:0000313" key="2">
    <source>
        <dbReference type="Proteomes" id="UP000036168"/>
    </source>
</evidence>